<dbReference type="PROSITE" id="PS50110">
    <property type="entry name" value="RESPONSE_REGULATORY"/>
    <property type="match status" value="1"/>
</dbReference>
<sequence>MLIVDDDPTIRHLLDDVLRIDEGYETFHAADGQSAVEIARDEHPQVILMDLTLPVLSGEDAIRILKDDSRTRGIRIIAMSAGVNLRRHADELLADGLLGKPFDLDTLAANVALQMRHAVVPSIAGPDGIEEID</sequence>
<dbReference type="InterPro" id="IPR011006">
    <property type="entry name" value="CheY-like_superfamily"/>
</dbReference>
<dbReference type="InterPro" id="IPR001789">
    <property type="entry name" value="Sig_transdc_resp-reg_receiver"/>
</dbReference>
<dbReference type="Gene3D" id="3.40.50.2300">
    <property type="match status" value="1"/>
</dbReference>
<dbReference type="InterPro" id="IPR050595">
    <property type="entry name" value="Bact_response_regulator"/>
</dbReference>
<keyword evidence="5" id="KW-1185">Reference proteome</keyword>
<name>I4EHL8_9BACT</name>
<keyword evidence="1 2" id="KW-0597">Phosphoprotein</keyword>
<dbReference type="Proteomes" id="UP000004221">
    <property type="component" value="Unassembled WGS sequence"/>
</dbReference>
<dbReference type="PANTHER" id="PTHR44591">
    <property type="entry name" value="STRESS RESPONSE REGULATOR PROTEIN 1"/>
    <property type="match status" value="1"/>
</dbReference>
<organism evidence="4 5">
    <name type="scientific">Nitrolancea hollandica Lb</name>
    <dbReference type="NCBI Taxonomy" id="1129897"/>
    <lineage>
        <taxon>Bacteria</taxon>
        <taxon>Pseudomonadati</taxon>
        <taxon>Thermomicrobiota</taxon>
        <taxon>Thermomicrobia</taxon>
        <taxon>Sphaerobacterales</taxon>
        <taxon>Sphaerobacterineae</taxon>
        <taxon>Sphaerobacteraceae</taxon>
        <taxon>Nitrolancea</taxon>
    </lineage>
</organism>
<dbReference type="AlphaFoldDB" id="I4EHL8"/>
<proteinExistence type="predicted"/>
<feature type="modified residue" description="4-aspartylphosphate" evidence="2">
    <location>
        <position position="50"/>
    </location>
</feature>
<comment type="caution">
    <text evidence="4">The sequence shown here is derived from an EMBL/GenBank/DDBJ whole genome shotgun (WGS) entry which is preliminary data.</text>
</comment>
<evidence type="ECO:0000313" key="5">
    <source>
        <dbReference type="Proteomes" id="UP000004221"/>
    </source>
</evidence>
<evidence type="ECO:0000259" key="3">
    <source>
        <dbReference type="PROSITE" id="PS50110"/>
    </source>
</evidence>
<accession>I4EHL8</accession>
<dbReference type="GO" id="GO:0000160">
    <property type="term" value="P:phosphorelay signal transduction system"/>
    <property type="evidence" value="ECO:0007669"/>
    <property type="project" value="InterPro"/>
</dbReference>
<dbReference type="EMBL" id="CAGS01000243">
    <property type="protein sequence ID" value="CCF84180.1"/>
    <property type="molecule type" value="Genomic_DNA"/>
</dbReference>
<evidence type="ECO:0000256" key="1">
    <source>
        <dbReference type="ARBA" id="ARBA00022553"/>
    </source>
</evidence>
<protein>
    <submittedName>
        <fullName evidence="4">Response regulator receiver protein</fullName>
    </submittedName>
</protein>
<evidence type="ECO:0000313" key="4">
    <source>
        <dbReference type="EMBL" id="CCF84180.1"/>
    </source>
</evidence>
<feature type="domain" description="Response regulatory" evidence="3">
    <location>
        <begin position="1"/>
        <end position="115"/>
    </location>
</feature>
<reference evidence="4 5" key="1">
    <citation type="journal article" date="2012" name="ISME J.">
        <title>Nitrification expanded: discovery, physiology and genomics of a nitrite-oxidizing bacterium from the phylum Chloroflexi.</title>
        <authorList>
            <person name="Sorokin D.Y."/>
            <person name="Lucker S."/>
            <person name="Vejmelkova D."/>
            <person name="Kostrikina N.A."/>
            <person name="Kleerebezem R."/>
            <person name="Rijpstra W.I."/>
            <person name="Damste J.S."/>
            <person name="Le Paslier D."/>
            <person name="Muyzer G."/>
            <person name="Wagner M."/>
            <person name="van Loosdrecht M.C."/>
            <person name="Daims H."/>
        </authorList>
    </citation>
    <scope>NUCLEOTIDE SEQUENCE [LARGE SCALE GENOMIC DNA]</scope>
    <source>
        <strain evidence="5">none</strain>
    </source>
</reference>
<dbReference type="SUPFAM" id="SSF52172">
    <property type="entry name" value="CheY-like"/>
    <property type="match status" value="1"/>
</dbReference>
<dbReference type="PANTHER" id="PTHR44591:SF3">
    <property type="entry name" value="RESPONSE REGULATORY DOMAIN-CONTAINING PROTEIN"/>
    <property type="match status" value="1"/>
</dbReference>
<gene>
    <name evidence="4" type="ORF">NITHO_3170003</name>
</gene>
<dbReference type="SMART" id="SM00448">
    <property type="entry name" value="REC"/>
    <property type="match status" value="1"/>
</dbReference>
<evidence type="ECO:0000256" key="2">
    <source>
        <dbReference type="PROSITE-ProRule" id="PRU00169"/>
    </source>
</evidence>
<dbReference type="Pfam" id="PF00072">
    <property type="entry name" value="Response_reg"/>
    <property type="match status" value="1"/>
</dbReference>